<organism evidence="1 2">
    <name type="scientific">Vagococcus fluvialis</name>
    <dbReference type="NCBI Taxonomy" id="2738"/>
    <lineage>
        <taxon>Bacteria</taxon>
        <taxon>Bacillati</taxon>
        <taxon>Bacillota</taxon>
        <taxon>Bacilli</taxon>
        <taxon>Lactobacillales</taxon>
        <taxon>Enterococcaceae</taxon>
        <taxon>Vagococcus</taxon>
    </lineage>
</organism>
<dbReference type="RefSeq" id="WP_114290320.1">
    <property type="nucleotide sequence ID" value="NZ_JBMAKV010000016.1"/>
</dbReference>
<protein>
    <submittedName>
        <fullName evidence="1">Uncharacterized protein</fullName>
    </submittedName>
</protein>
<reference evidence="1 2" key="1">
    <citation type="submission" date="2017-05" db="EMBL/GenBank/DDBJ databases">
        <title>Vagococcus spp. assemblies.</title>
        <authorList>
            <person name="Gulvik C.A."/>
        </authorList>
    </citation>
    <scope>NUCLEOTIDE SEQUENCE [LARGE SCALE GENOMIC DNA]</scope>
    <source>
        <strain evidence="1 2">NCFB 2497</strain>
    </source>
</reference>
<gene>
    <name evidence="1" type="ORF">CBF32_10955</name>
</gene>
<proteinExistence type="predicted"/>
<dbReference type="GeneID" id="63147252"/>
<dbReference type="Proteomes" id="UP000288197">
    <property type="component" value="Unassembled WGS sequence"/>
</dbReference>
<dbReference type="InterPro" id="IPR010178">
    <property type="entry name" value="Lit"/>
</dbReference>
<dbReference type="NCBIfam" id="TIGR01906">
    <property type="entry name" value="integ_TIGR01906"/>
    <property type="match status" value="1"/>
</dbReference>
<name>A0A369AQ41_9ENTE</name>
<evidence type="ECO:0000313" key="2">
    <source>
        <dbReference type="Proteomes" id="UP000288197"/>
    </source>
</evidence>
<sequence>MGRVANFFKVICLLLFLLTVAITITINSKWLYAFDIQQLNILDYLTVTKEELLKNYSELMRYLNLFWVNPLKMTDFPVSESGAFHFYEVKRLFQLNYVVLVLTLFPSLWILYKGIKEKSLWKFIRPFSYVLVGLFSLIIFMSVAFDTFFVTFHGVFFNNDAWIFDPTTDPIILALPEEYFMHCFILFFVIFVFLISLIVFLGKRQFKRLFVKSD</sequence>
<keyword evidence="2" id="KW-1185">Reference proteome</keyword>
<accession>A0A369AQ41</accession>
<evidence type="ECO:0000313" key="1">
    <source>
        <dbReference type="EMBL" id="RST99887.1"/>
    </source>
</evidence>
<dbReference type="OrthoDB" id="9813051at2"/>
<dbReference type="Pfam" id="PF07314">
    <property type="entry name" value="Lit"/>
    <property type="match status" value="1"/>
</dbReference>
<comment type="caution">
    <text evidence="1">The sequence shown here is derived from an EMBL/GenBank/DDBJ whole genome shotgun (WGS) entry which is preliminary data.</text>
</comment>
<dbReference type="EMBL" id="NGJX01000013">
    <property type="protein sequence ID" value="RST99887.1"/>
    <property type="molecule type" value="Genomic_DNA"/>
</dbReference>
<dbReference type="AlphaFoldDB" id="A0A369AQ41"/>